<dbReference type="Proteomes" id="UP000252669">
    <property type="component" value="Unassembled WGS sequence"/>
</dbReference>
<protein>
    <recommendedName>
        <fullName evidence="4">Glycosyltransferase RgtA/B/C/D-like domain-containing protein</fullName>
    </recommendedName>
</protein>
<feature type="transmembrane region" description="Helical" evidence="1">
    <location>
        <begin position="326"/>
        <end position="347"/>
    </location>
</feature>
<organism evidence="2 3">
    <name type="scientific">Aliarcobacter vitoriensis</name>
    <dbReference type="NCBI Taxonomy" id="2011099"/>
    <lineage>
        <taxon>Bacteria</taxon>
        <taxon>Pseudomonadati</taxon>
        <taxon>Campylobacterota</taxon>
        <taxon>Epsilonproteobacteria</taxon>
        <taxon>Campylobacterales</taxon>
        <taxon>Arcobacteraceae</taxon>
        <taxon>Aliarcobacter</taxon>
    </lineage>
</organism>
<evidence type="ECO:0000256" key="1">
    <source>
        <dbReference type="SAM" id="Phobius"/>
    </source>
</evidence>
<feature type="transmembrane region" description="Helical" evidence="1">
    <location>
        <begin position="170"/>
        <end position="201"/>
    </location>
</feature>
<dbReference type="AlphaFoldDB" id="A0A366MV26"/>
<keyword evidence="3" id="KW-1185">Reference proteome</keyword>
<gene>
    <name evidence="2" type="ORF">CRU91_05275</name>
</gene>
<feature type="transmembrane region" description="Helical" evidence="1">
    <location>
        <begin position="302"/>
        <end position="320"/>
    </location>
</feature>
<feature type="transmembrane region" description="Helical" evidence="1">
    <location>
        <begin position="9"/>
        <end position="29"/>
    </location>
</feature>
<feature type="transmembrane region" description="Helical" evidence="1">
    <location>
        <begin position="359"/>
        <end position="378"/>
    </location>
</feature>
<evidence type="ECO:0000313" key="3">
    <source>
        <dbReference type="Proteomes" id="UP000252669"/>
    </source>
</evidence>
<accession>A0A366MV26</accession>
<reference evidence="2 3" key="1">
    <citation type="submission" date="2017-10" db="EMBL/GenBank/DDBJ databases">
        <title>Genomics of the genus Arcobacter.</title>
        <authorList>
            <person name="Perez-Cataluna A."/>
            <person name="Figueras M.J."/>
        </authorList>
    </citation>
    <scope>NUCLEOTIDE SEQUENCE [LARGE SCALE GENOMIC DNA]</scope>
    <source>
        <strain evidence="2 3">CECT 9230</strain>
    </source>
</reference>
<feature type="transmembrane region" description="Helical" evidence="1">
    <location>
        <begin position="75"/>
        <end position="93"/>
    </location>
</feature>
<feature type="transmembrane region" description="Helical" evidence="1">
    <location>
        <begin position="138"/>
        <end position="158"/>
    </location>
</feature>
<sequence>MQYINFNKFTLFFVMSLFSYILFIIISNLDRGLDTTDESYYILVAKYLENWYLSPMNEGYYTQFIYKLTNWNIKYVRGIGIFLLLLSSFMFSVNLLKFITTKFNLKTSNTEKYLFVITITMSSLIYYQHWLFTPSYNLLQIVSINFIISFLLIIINNYKNIESGFFKLEYILLSFFYCTSFLIKPITAVIMAIVSIFIYIYNYSRIDKKTVTMIIVLSILILYFQIIFINGSIFEYIDKVKISLDIINTIDSGYNLKENFFQFFIDFYYYIFKYKMISLSIPFLLFSFCIIFFLKTKINIKIIYFSLVSILFIVFYILIIKYNYESLWFIFIIFTINIYMIYGFIYYFEDSKYIKIKELFKTIPLVVILILLSFTFSFGTNNSMIPHMNMSFIFSIGGIMTLIYINDNKQVFIKINIFLSILISILTLNIIEKAYQNPYRLNTSVKYQTEKVDILGGVKVDKDLKNYIDKLLEIKIQNNIVYLLDMTGATSGANIFLEAKYVGAPWLLGGYKGSNESAYKILSNVPSEKLKNSWILVAPKGRRSLDINLLNKLNLSFPKNYVKIGTLFLKSRNETQELWKPISN</sequence>
<name>A0A366MV26_9BACT</name>
<dbReference type="EMBL" id="PDKB01000007">
    <property type="protein sequence ID" value="RBQ29242.1"/>
    <property type="molecule type" value="Genomic_DNA"/>
</dbReference>
<feature type="transmembrane region" description="Helical" evidence="1">
    <location>
        <begin position="277"/>
        <end position="295"/>
    </location>
</feature>
<feature type="transmembrane region" description="Helical" evidence="1">
    <location>
        <begin position="113"/>
        <end position="132"/>
    </location>
</feature>
<feature type="transmembrane region" description="Helical" evidence="1">
    <location>
        <begin position="384"/>
        <end position="404"/>
    </location>
</feature>
<keyword evidence="1" id="KW-0812">Transmembrane</keyword>
<comment type="caution">
    <text evidence="2">The sequence shown here is derived from an EMBL/GenBank/DDBJ whole genome shotgun (WGS) entry which is preliminary data.</text>
</comment>
<feature type="transmembrane region" description="Helical" evidence="1">
    <location>
        <begin position="213"/>
        <end position="233"/>
    </location>
</feature>
<feature type="transmembrane region" description="Helical" evidence="1">
    <location>
        <begin position="411"/>
        <end position="431"/>
    </location>
</feature>
<evidence type="ECO:0000313" key="2">
    <source>
        <dbReference type="EMBL" id="RBQ29242.1"/>
    </source>
</evidence>
<keyword evidence="1" id="KW-0472">Membrane</keyword>
<keyword evidence="1" id="KW-1133">Transmembrane helix</keyword>
<evidence type="ECO:0008006" key="4">
    <source>
        <dbReference type="Google" id="ProtNLM"/>
    </source>
</evidence>
<proteinExistence type="predicted"/>